<dbReference type="Proteomes" id="UP001459277">
    <property type="component" value="Unassembled WGS sequence"/>
</dbReference>
<dbReference type="InterPro" id="IPR045344">
    <property type="entry name" value="C-JID"/>
</dbReference>
<evidence type="ECO:0000313" key="5">
    <source>
        <dbReference type="Proteomes" id="UP001459277"/>
    </source>
</evidence>
<accession>A0AAW2DIQ0</accession>
<gene>
    <name evidence="4" type="ORF">SO802_005102</name>
</gene>
<protein>
    <recommendedName>
        <fullName evidence="3">C-JID domain-containing protein</fullName>
    </recommendedName>
</protein>
<evidence type="ECO:0000256" key="2">
    <source>
        <dbReference type="ARBA" id="ARBA00022737"/>
    </source>
</evidence>
<feature type="domain" description="C-JID" evidence="3">
    <location>
        <begin position="52"/>
        <end position="183"/>
    </location>
</feature>
<reference evidence="4 5" key="1">
    <citation type="submission" date="2024-01" db="EMBL/GenBank/DDBJ databases">
        <title>A telomere-to-telomere, gap-free genome of sweet tea (Lithocarpus litseifolius).</title>
        <authorList>
            <person name="Zhou J."/>
        </authorList>
    </citation>
    <scope>NUCLEOTIDE SEQUENCE [LARGE SCALE GENOMIC DNA]</scope>
    <source>
        <strain evidence="4">Zhou-2022a</strain>
        <tissue evidence="4">Leaf</tissue>
    </source>
</reference>
<dbReference type="Pfam" id="PF20160">
    <property type="entry name" value="C-JID"/>
    <property type="match status" value="1"/>
</dbReference>
<keyword evidence="5" id="KW-1185">Reference proteome</keyword>
<dbReference type="AlphaFoldDB" id="A0AAW2DIQ0"/>
<keyword evidence="2" id="KW-0677">Repeat</keyword>
<comment type="caution">
    <text evidence="4">The sequence shown here is derived from an EMBL/GenBank/DDBJ whole genome shotgun (WGS) entry which is preliminary data.</text>
</comment>
<sequence>MHRRLLKRYRRDRLGVYWARSATAASNGEGTGMEEMEERNRDLNWRYDMIISGSVIPKWFIHQSIGAEVNIKEPSSHLCDDWIGTAVCVVFSAPFNSSLSCEFRANGKVMSYVEIPSGHVDIFSDHIWLFYLLPQYFNEMDIKLLNECEANELSQIGIKIETNDSGREVKKCGFRMVYKKDIEELNRIMAQSSNTSITPSEDLGVLHHNFDNSVVVAEDNKAKQIRDYYNGTGPSGEGSCNDVAHPNRIERLHGDSDCEEYFECGEEIND</sequence>
<name>A0AAW2DIQ0_9ROSI</name>
<evidence type="ECO:0000313" key="4">
    <source>
        <dbReference type="EMBL" id="KAL0009994.1"/>
    </source>
</evidence>
<keyword evidence="1" id="KW-0433">Leucine-rich repeat</keyword>
<dbReference type="EMBL" id="JAZDWU010000002">
    <property type="protein sequence ID" value="KAL0009994.1"/>
    <property type="molecule type" value="Genomic_DNA"/>
</dbReference>
<evidence type="ECO:0000259" key="3">
    <source>
        <dbReference type="Pfam" id="PF20160"/>
    </source>
</evidence>
<organism evidence="4 5">
    <name type="scientific">Lithocarpus litseifolius</name>
    <dbReference type="NCBI Taxonomy" id="425828"/>
    <lineage>
        <taxon>Eukaryota</taxon>
        <taxon>Viridiplantae</taxon>
        <taxon>Streptophyta</taxon>
        <taxon>Embryophyta</taxon>
        <taxon>Tracheophyta</taxon>
        <taxon>Spermatophyta</taxon>
        <taxon>Magnoliopsida</taxon>
        <taxon>eudicotyledons</taxon>
        <taxon>Gunneridae</taxon>
        <taxon>Pentapetalae</taxon>
        <taxon>rosids</taxon>
        <taxon>fabids</taxon>
        <taxon>Fagales</taxon>
        <taxon>Fagaceae</taxon>
        <taxon>Lithocarpus</taxon>
    </lineage>
</organism>
<evidence type="ECO:0000256" key="1">
    <source>
        <dbReference type="ARBA" id="ARBA00022614"/>
    </source>
</evidence>
<proteinExistence type="predicted"/>